<keyword evidence="2 5" id="KW-0489">Methyltransferase</keyword>
<dbReference type="GO" id="GO:0008757">
    <property type="term" value="F:S-adenosylmethionine-dependent methyltransferase activity"/>
    <property type="evidence" value="ECO:0007669"/>
    <property type="project" value="TreeGrafter"/>
</dbReference>
<dbReference type="InterPro" id="IPR052190">
    <property type="entry name" value="Euk-Arch_PrmC-MTase"/>
</dbReference>
<evidence type="ECO:0000256" key="2">
    <source>
        <dbReference type="ARBA" id="ARBA00022603"/>
    </source>
</evidence>
<dbReference type="Gene3D" id="3.40.50.150">
    <property type="entry name" value="Vaccinia Virus protein VP39"/>
    <property type="match status" value="1"/>
</dbReference>
<dbReference type="GO" id="GO:0032259">
    <property type="term" value="P:methylation"/>
    <property type="evidence" value="ECO:0007669"/>
    <property type="project" value="UniProtKB-KW"/>
</dbReference>
<dbReference type="PANTHER" id="PTHR45875:SF1">
    <property type="entry name" value="METHYLTRANSFERASE N6AMT1"/>
    <property type="match status" value="1"/>
</dbReference>
<keyword evidence="3 5" id="KW-0808">Transferase</keyword>
<organism evidence="5">
    <name type="scientific">mine drainage metagenome</name>
    <dbReference type="NCBI Taxonomy" id="410659"/>
    <lineage>
        <taxon>unclassified sequences</taxon>
        <taxon>metagenomes</taxon>
        <taxon>ecological metagenomes</taxon>
    </lineage>
</organism>
<dbReference type="SUPFAM" id="SSF53335">
    <property type="entry name" value="S-adenosyl-L-methionine-dependent methyltransferases"/>
    <property type="match status" value="1"/>
</dbReference>
<evidence type="ECO:0000313" key="5">
    <source>
        <dbReference type="EMBL" id="EQD40697.1"/>
    </source>
</evidence>
<gene>
    <name evidence="5" type="ORF">B2A_10945</name>
</gene>
<sequence length="142" mass="15507">ATDLNPAALRRLAAQARSEGLPLVAVRTDIARGLGRFDRILANPPYLPTPPEGIEADRGDRLALDGGPDGCRVTARIVATVDEHLTPGGKAYLLVSSLQEPEALDRIRTAYVAGRGRIRPVAERRLEGERLWVWELTPPVRD</sequence>
<dbReference type="PANTHER" id="PTHR45875">
    <property type="entry name" value="METHYLTRANSFERASE N6AMT1"/>
    <property type="match status" value="1"/>
</dbReference>
<evidence type="ECO:0000256" key="1">
    <source>
        <dbReference type="ARBA" id="ARBA00006149"/>
    </source>
</evidence>
<accession>T0Z9E2</accession>
<keyword evidence="4" id="KW-0949">S-adenosyl-L-methionine</keyword>
<dbReference type="InterPro" id="IPR029063">
    <property type="entry name" value="SAM-dependent_MTases_sf"/>
</dbReference>
<dbReference type="AlphaFoldDB" id="T0Z9E2"/>
<proteinExistence type="inferred from homology"/>
<name>T0Z9E2_9ZZZZ</name>
<dbReference type="EMBL" id="AUZZ01007882">
    <property type="protein sequence ID" value="EQD40697.1"/>
    <property type="molecule type" value="Genomic_DNA"/>
</dbReference>
<comment type="similarity">
    <text evidence="1">Belongs to the eukaryotic/archaeal PrmC-related family.</text>
</comment>
<dbReference type="GO" id="GO:0003676">
    <property type="term" value="F:nucleic acid binding"/>
    <property type="evidence" value="ECO:0007669"/>
    <property type="project" value="InterPro"/>
</dbReference>
<reference evidence="5" key="2">
    <citation type="journal article" date="2014" name="ISME J.">
        <title>Microbial stratification in low pH oxic and suboxic macroscopic growths along an acid mine drainage.</title>
        <authorList>
            <person name="Mendez-Garcia C."/>
            <person name="Mesa V."/>
            <person name="Sprenger R.R."/>
            <person name="Richter M."/>
            <person name="Diez M.S."/>
            <person name="Solano J."/>
            <person name="Bargiela R."/>
            <person name="Golyshina O.V."/>
            <person name="Manteca A."/>
            <person name="Ramos J.L."/>
            <person name="Gallego J.R."/>
            <person name="Llorente I."/>
            <person name="Martins Dos Santos V.A."/>
            <person name="Jensen O.N."/>
            <person name="Pelaez A.I."/>
            <person name="Sanchez J."/>
            <person name="Ferrer M."/>
        </authorList>
    </citation>
    <scope>NUCLEOTIDE SEQUENCE</scope>
</reference>
<dbReference type="PROSITE" id="PS00092">
    <property type="entry name" value="N6_MTASE"/>
    <property type="match status" value="1"/>
</dbReference>
<dbReference type="InterPro" id="IPR002052">
    <property type="entry name" value="DNA_methylase_N6_adenine_CS"/>
</dbReference>
<dbReference type="GO" id="GO:0008276">
    <property type="term" value="F:protein methyltransferase activity"/>
    <property type="evidence" value="ECO:0007669"/>
    <property type="project" value="TreeGrafter"/>
</dbReference>
<evidence type="ECO:0000256" key="3">
    <source>
        <dbReference type="ARBA" id="ARBA00022679"/>
    </source>
</evidence>
<evidence type="ECO:0000256" key="4">
    <source>
        <dbReference type="ARBA" id="ARBA00022691"/>
    </source>
</evidence>
<dbReference type="GO" id="GO:0035657">
    <property type="term" value="C:eRF1 methyltransferase complex"/>
    <property type="evidence" value="ECO:0007669"/>
    <property type="project" value="TreeGrafter"/>
</dbReference>
<comment type="caution">
    <text evidence="5">The sequence shown here is derived from an EMBL/GenBank/DDBJ whole genome shotgun (WGS) entry which is preliminary data.</text>
</comment>
<protein>
    <submittedName>
        <fullName evidence="5">Methyltransferase</fullName>
    </submittedName>
</protein>
<feature type="non-terminal residue" evidence="5">
    <location>
        <position position="1"/>
    </location>
</feature>
<reference evidence="5" key="1">
    <citation type="submission" date="2013-08" db="EMBL/GenBank/DDBJ databases">
        <authorList>
            <person name="Mendez C."/>
            <person name="Richter M."/>
            <person name="Ferrer M."/>
            <person name="Sanchez J."/>
        </authorList>
    </citation>
    <scope>NUCLEOTIDE SEQUENCE</scope>
</reference>